<evidence type="ECO:0000313" key="1">
    <source>
        <dbReference type="EMBL" id="PST84031.1"/>
    </source>
</evidence>
<dbReference type="InterPro" id="IPR046525">
    <property type="entry name" value="DUF6702"/>
</dbReference>
<organism evidence="1 2">
    <name type="scientific">Pedobacter yulinensis</name>
    <dbReference type="NCBI Taxonomy" id="2126353"/>
    <lineage>
        <taxon>Bacteria</taxon>
        <taxon>Pseudomonadati</taxon>
        <taxon>Bacteroidota</taxon>
        <taxon>Sphingobacteriia</taxon>
        <taxon>Sphingobacteriales</taxon>
        <taxon>Sphingobacteriaceae</taxon>
        <taxon>Pedobacter</taxon>
    </lineage>
</organism>
<protein>
    <submittedName>
        <fullName evidence="1">Uncharacterized protein</fullName>
    </submittedName>
</protein>
<dbReference type="Pfam" id="PF20420">
    <property type="entry name" value="DUF6702"/>
    <property type="match status" value="1"/>
</dbReference>
<keyword evidence="2" id="KW-1185">Reference proteome</keyword>
<dbReference type="AlphaFoldDB" id="A0A2T3HNR3"/>
<accession>A0A2T3HNR3</accession>
<reference evidence="1 2" key="1">
    <citation type="submission" date="2018-03" db="EMBL/GenBank/DDBJ databases">
        <authorList>
            <person name="Keele B.F."/>
        </authorList>
    </citation>
    <scope>NUCLEOTIDE SEQUENCE [LARGE SCALE GENOMIC DNA]</scope>
    <source>
        <strain evidence="1 2">YL28-9</strain>
    </source>
</reference>
<dbReference type="EMBL" id="PYLS01000004">
    <property type="protein sequence ID" value="PST84031.1"/>
    <property type="molecule type" value="Genomic_DNA"/>
</dbReference>
<evidence type="ECO:0000313" key="2">
    <source>
        <dbReference type="Proteomes" id="UP000240912"/>
    </source>
</evidence>
<dbReference type="Proteomes" id="UP000240912">
    <property type="component" value="Unassembled WGS sequence"/>
</dbReference>
<gene>
    <name evidence="1" type="ORF">C7T94_04650</name>
</gene>
<sequence length="156" mass="17568">MPSGPARATARHPLHVSTTEITANAREKNMEVLVRLFTDDFESILARKYRTKTDLSSPAMHKQMDELVRKYIAANLRLTADGKAITLNYVGFETDHEAVIAYFEVPGFAVLKKLETQNSLLYDLFDDQLNIVHVVSGGARKSSKLLFPEKQLVTIF</sequence>
<comment type="caution">
    <text evidence="1">The sequence shown here is derived from an EMBL/GenBank/DDBJ whole genome shotgun (WGS) entry which is preliminary data.</text>
</comment>
<proteinExistence type="predicted"/>
<name>A0A2T3HNR3_9SPHI</name>